<evidence type="ECO:0000313" key="2">
    <source>
        <dbReference type="Proteomes" id="UP000290289"/>
    </source>
</evidence>
<dbReference type="Proteomes" id="UP000290289">
    <property type="component" value="Chromosome 12"/>
</dbReference>
<comment type="caution">
    <text evidence="1">The sequence shown here is derived from an EMBL/GenBank/DDBJ whole genome shotgun (WGS) entry which is preliminary data.</text>
</comment>
<keyword evidence="2" id="KW-1185">Reference proteome</keyword>
<dbReference type="EMBL" id="RDQH01000338">
    <property type="protein sequence ID" value="RXH81296.1"/>
    <property type="molecule type" value="Genomic_DNA"/>
</dbReference>
<proteinExistence type="predicted"/>
<dbReference type="AlphaFoldDB" id="A0A498ICW4"/>
<gene>
    <name evidence="1" type="ORF">DVH24_005210</name>
</gene>
<sequence length="100" mass="11443">MDDGYIAQGRSRHGAQRITNIYHHHVDLFIAIIDKQLMELNSRFDEVNTIKANSFCSFYPNEFSTCQLLAFQDQLGHYILDMRSSSVFSQLKGIGSLAKK</sequence>
<dbReference type="STRING" id="3750.A0A498ICW4"/>
<name>A0A498ICW4_MALDO</name>
<organism evidence="1 2">
    <name type="scientific">Malus domestica</name>
    <name type="common">Apple</name>
    <name type="synonym">Pyrus malus</name>
    <dbReference type="NCBI Taxonomy" id="3750"/>
    <lineage>
        <taxon>Eukaryota</taxon>
        <taxon>Viridiplantae</taxon>
        <taxon>Streptophyta</taxon>
        <taxon>Embryophyta</taxon>
        <taxon>Tracheophyta</taxon>
        <taxon>Spermatophyta</taxon>
        <taxon>Magnoliopsida</taxon>
        <taxon>eudicotyledons</taxon>
        <taxon>Gunneridae</taxon>
        <taxon>Pentapetalae</taxon>
        <taxon>rosids</taxon>
        <taxon>fabids</taxon>
        <taxon>Rosales</taxon>
        <taxon>Rosaceae</taxon>
        <taxon>Amygdaloideae</taxon>
        <taxon>Maleae</taxon>
        <taxon>Malus</taxon>
    </lineage>
</organism>
<accession>A0A498ICW4</accession>
<reference evidence="1 2" key="1">
    <citation type="submission" date="2018-10" db="EMBL/GenBank/DDBJ databases">
        <title>A high-quality apple genome assembly.</title>
        <authorList>
            <person name="Hu J."/>
        </authorList>
    </citation>
    <scope>NUCLEOTIDE SEQUENCE [LARGE SCALE GENOMIC DNA]</scope>
    <source>
        <strain evidence="2">cv. HFTH1</strain>
        <tissue evidence="1">Young leaf</tissue>
    </source>
</reference>
<protein>
    <submittedName>
        <fullName evidence="1">Uncharacterized protein</fullName>
    </submittedName>
</protein>
<evidence type="ECO:0000313" key="1">
    <source>
        <dbReference type="EMBL" id="RXH81296.1"/>
    </source>
</evidence>